<keyword evidence="3" id="KW-0808">Transferase</keyword>
<sequence length="249" mass="27571">MLAGLLTAAVVATPQTTMARTVAIQPPAAAVAGQPLEIPNHLFTLSHPIGQQRLIQSDYRQAYWPLATYFETQRNQAYCSVATSVIALNALGLPRPATTLYPDFPFFTQQDFFTVVDKRIADPEVVSKEGMTLDQLATVLGQYPVHIDKVSADTLDADQLRQLLKKHLREQDRFVLFNFNRRFIGEVGGGHWSPLAAYHEASDSVLLMDVARYKYPPVWVPLADLLRGAQDPDSVSGKARGLLVVTKKP</sequence>
<dbReference type="GO" id="GO:0010038">
    <property type="term" value="P:response to metal ion"/>
    <property type="evidence" value="ECO:0007669"/>
    <property type="project" value="InterPro"/>
</dbReference>
<evidence type="ECO:0000256" key="3">
    <source>
        <dbReference type="ARBA" id="ARBA00022679"/>
    </source>
</evidence>
<evidence type="ECO:0000313" key="6">
    <source>
        <dbReference type="EMBL" id="TCP20191.1"/>
    </source>
</evidence>
<evidence type="ECO:0000256" key="1">
    <source>
        <dbReference type="ARBA" id="ARBA00012468"/>
    </source>
</evidence>
<dbReference type="EC" id="2.3.2.15" evidence="1"/>
<dbReference type="PANTHER" id="PTHR33447:SF20">
    <property type="entry name" value="GLUTATHIONE GAMMA-GLUTAMYLCYSTEINYLTRANSFERASE"/>
    <property type="match status" value="1"/>
</dbReference>
<keyword evidence="4" id="KW-0479">Metal-binding</keyword>
<dbReference type="InterPro" id="IPR007719">
    <property type="entry name" value="PCS_N"/>
</dbReference>
<dbReference type="InterPro" id="IPR038765">
    <property type="entry name" value="Papain-like_cys_pep_sf"/>
</dbReference>
<proteinExistence type="predicted"/>
<gene>
    <name evidence="6" type="ORF">EV674_102159</name>
</gene>
<comment type="caution">
    <text evidence="6">The sequence shown here is derived from an EMBL/GenBank/DDBJ whole genome shotgun (WGS) entry which is preliminary data.</text>
</comment>
<dbReference type="PROSITE" id="PS51443">
    <property type="entry name" value="PCS"/>
    <property type="match status" value="1"/>
</dbReference>
<dbReference type="AlphaFoldDB" id="A0A4R2NG13"/>
<dbReference type="EMBL" id="SLXH01000002">
    <property type="protein sequence ID" value="TCP20191.1"/>
    <property type="molecule type" value="Genomic_DNA"/>
</dbReference>
<dbReference type="PANTHER" id="PTHR33447">
    <property type="entry name" value="GLUTATHIONE GAMMA-GLUTAMYLCYSTEINYLTRANSFERASE"/>
    <property type="match status" value="1"/>
</dbReference>
<accession>A0A4R2NG13</accession>
<evidence type="ECO:0000256" key="2">
    <source>
        <dbReference type="ARBA" id="ARBA00022539"/>
    </source>
</evidence>
<evidence type="ECO:0000313" key="7">
    <source>
        <dbReference type="Proteomes" id="UP000295182"/>
    </source>
</evidence>
<dbReference type="GO" id="GO:0016756">
    <property type="term" value="F:glutathione gamma-glutamylcysteinyltransferase activity"/>
    <property type="evidence" value="ECO:0007669"/>
    <property type="project" value="UniProtKB-EC"/>
</dbReference>
<dbReference type="Proteomes" id="UP000295182">
    <property type="component" value="Unassembled WGS sequence"/>
</dbReference>
<dbReference type="Pfam" id="PF05023">
    <property type="entry name" value="Phytochelatin"/>
    <property type="match status" value="1"/>
</dbReference>
<feature type="domain" description="Peptidase C83" evidence="5">
    <location>
        <begin position="26"/>
        <end position="249"/>
    </location>
</feature>
<keyword evidence="2" id="KW-0104">Cadmium</keyword>
<dbReference type="InterPro" id="IPR040409">
    <property type="entry name" value="PCS-like"/>
</dbReference>
<organism evidence="6 7">
    <name type="scientific">Simplicispira metamorpha</name>
    <dbReference type="NCBI Taxonomy" id="80881"/>
    <lineage>
        <taxon>Bacteria</taxon>
        <taxon>Pseudomonadati</taxon>
        <taxon>Pseudomonadota</taxon>
        <taxon>Betaproteobacteria</taxon>
        <taxon>Burkholderiales</taxon>
        <taxon>Comamonadaceae</taxon>
        <taxon>Simplicispira</taxon>
    </lineage>
</organism>
<evidence type="ECO:0000259" key="5">
    <source>
        <dbReference type="PROSITE" id="PS51443"/>
    </source>
</evidence>
<dbReference type="Gene3D" id="3.90.70.30">
    <property type="entry name" value="Phytochelatin synthase, N-terminal domain"/>
    <property type="match status" value="1"/>
</dbReference>
<dbReference type="SUPFAM" id="SSF54001">
    <property type="entry name" value="Cysteine proteinases"/>
    <property type="match status" value="1"/>
</dbReference>
<dbReference type="GO" id="GO:0046938">
    <property type="term" value="P:phytochelatin biosynthetic process"/>
    <property type="evidence" value="ECO:0007669"/>
    <property type="project" value="InterPro"/>
</dbReference>
<dbReference type="GO" id="GO:0046872">
    <property type="term" value="F:metal ion binding"/>
    <property type="evidence" value="ECO:0007669"/>
    <property type="project" value="UniProtKB-KW"/>
</dbReference>
<protein>
    <recommendedName>
        <fullName evidence="1">glutathione gamma-glutamylcysteinyltransferase</fullName>
        <ecNumber evidence="1">2.3.2.15</ecNumber>
    </recommendedName>
</protein>
<name>A0A4R2NG13_9BURK</name>
<dbReference type="InterPro" id="IPR038156">
    <property type="entry name" value="PCS_N_sf"/>
</dbReference>
<evidence type="ECO:0000256" key="4">
    <source>
        <dbReference type="ARBA" id="ARBA00022723"/>
    </source>
</evidence>
<reference evidence="6 7" key="1">
    <citation type="submission" date="2019-03" db="EMBL/GenBank/DDBJ databases">
        <title>Genomic Encyclopedia of Type Strains, Phase IV (KMG-IV): sequencing the most valuable type-strain genomes for metagenomic binning, comparative biology and taxonomic classification.</title>
        <authorList>
            <person name="Goeker M."/>
        </authorList>
    </citation>
    <scope>NUCLEOTIDE SEQUENCE [LARGE SCALE GENOMIC DNA]</scope>
    <source>
        <strain evidence="6 7">DSM 1837</strain>
    </source>
</reference>
<keyword evidence="7" id="KW-1185">Reference proteome</keyword>